<evidence type="ECO:0000259" key="1">
    <source>
        <dbReference type="Pfam" id="PF23394"/>
    </source>
</evidence>
<keyword evidence="4" id="KW-1185">Reference proteome</keyword>
<dbReference type="Proteomes" id="UP000250266">
    <property type="component" value="Unassembled WGS sequence"/>
</dbReference>
<evidence type="ECO:0000313" key="4">
    <source>
        <dbReference type="Proteomes" id="UP000250266"/>
    </source>
</evidence>
<sequence>MASETSTRIADDEETLGHFNEPTILEYARFHGLCREYTLVHPSTSGIAVPSQDELDSDLQDPIGCTLAESDFIIKEPLTVSKDSAIYLRSIVITPEMSSGDELDSGNERNRAYLKQELPILRSDNELDLQNFGSTALPDFHTLKLPLETVNEAKGEGLEWPTKFRTLPCEKHQEAETEKLEISRNILLFLQTALKDTLTVEDYESVKADGSRYRRNPALQPLTPPLLPITPPLTPFTPSFPVGRLELLSELTDSTAAEAQALEDCFVKKDAIVSLGGDVASDGSDPMLLEHIDISQIFSPLHGTFELPLSPLRKRKASDLKVEGPLTPPMIVESPAKRVKSVSFPEILHGYIPELPSTFEAGDDISGSQNSVDAFFEEAVAPIVDQVDRLLENEKLQEVDTTRRVDVPPIEFSLPQAPWTEYGLVAHGQHPDGDMELDAQMMLLLRVKREELKKCSTWHGVAKLERELHWSPFPAQLGTVAVDERIQDNQFLPTLLEDFSVMTIADSSSLTSKPKGLRILDDVDESEDELDAAEIVEDNDMRLLKKKKLEIEEIDECSHPQEVIVRGREPLHQCTESFRSTGNHHQVESKQMGPTGVLTVCHEPGSGLMFGGLFSASTALDRFMELHGKRVKKPKVIVHPSECPPVSLHPKGSAVSNAKRQAEAIVPPEIVQTVPPKALRLPHIPEHLSPCSFIVSSTLLMQRRLARSIQRAYPDAEMIERDFSLSHSPSQEADILLSPSTGLILTTLQKIKQRALPGQPERSPIKERIYSLSERYERLILFVSEGLGPESERDGHQHSLDERDSEALAELESFANSMDAEVIVSYFPGGEQAFARWIVCAMERWGVQSESSAESGEVKLLQEETLDELFLRRAGLNAFAAQAILSSLKSSTSTSDYPESSSAPHPDQAFGLASFIFMSSGERIDRFQVLLGGNRILNRVSALIEQRWPSDGNNFAG</sequence>
<proteinExistence type="predicted"/>
<dbReference type="OrthoDB" id="3647246at2759"/>
<feature type="domain" description="DUF7102" evidence="1">
    <location>
        <begin position="692"/>
        <end position="848"/>
    </location>
</feature>
<evidence type="ECO:0000313" key="3">
    <source>
        <dbReference type="EMBL" id="OCK81517.1"/>
    </source>
</evidence>
<accession>A0A8E2ECL1</accession>
<evidence type="ECO:0000259" key="2">
    <source>
        <dbReference type="Pfam" id="PF23395"/>
    </source>
</evidence>
<dbReference type="InterPro" id="IPR055528">
    <property type="entry name" value="DUF7102"/>
</dbReference>
<feature type="domain" description="SAM-like" evidence="2">
    <location>
        <begin position="861"/>
        <end position="944"/>
    </location>
</feature>
<dbReference type="Pfam" id="PF23394">
    <property type="entry name" value="DUF7102"/>
    <property type="match status" value="1"/>
</dbReference>
<reference evidence="3 4" key="1">
    <citation type="journal article" date="2016" name="Nat. Commun.">
        <title>Ectomycorrhizal ecology is imprinted in the genome of the dominant symbiotic fungus Cenococcum geophilum.</title>
        <authorList>
            <consortium name="DOE Joint Genome Institute"/>
            <person name="Peter M."/>
            <person name="Kohler A."/>
            <person name="Ohm R.A."/>
            <person name="Kuo A."/>
            <person name="Krutzmann J."/>
            <person name="Morin E."/>
            <person name="Arend M."/>
            <person name="Barry K.W."/>
            <person name="Binder M."/>
            <person name="Choi C."/>
            <person name="Clum A."/>
            <person name="Copeland A."/>
            <person name="Grisel N."/>
            <person name="Haridas S."/>
            <person name="Kipfer T."/>
            <person name="LaButti K."/>
            <person name="Lindquist E."/>
            <person name="Lipzen A."/>
            <person name="Maire R."/>
            <person name="Meier B."/>
            <person name="Mihaltcheva S."/>
            <person name="Molinier V."/>
            <person name="Murat C."/>
            <person name="Poggeler S."/>
            <person name="Quandt C.A."/>
            <person name="Sperisen C."/>
            <person name="Tritt A."/>
            <person name="Tisserant E."/>
            <person name="Crous P.W."/>
            <person name="Henrissat B."/>
            <person name="Nehls U."/>
            <person name="Egli S."/>
            <person name="Spatafora J.W."/>
            <person name="Grigoriev I.V."/>
            <person name="Martin F.M."/>
        </authorList>
    </citation>
    <scope>NUCLEOTIDE SEQUENCE [LARGE SCALE GENOMIC DNA]</scope>
    <source>
        <strain evidence="3 4">CBS 459.81</strain>
    </source>
</reference>
<dbReference type="AlphaFoldDB" id="A0A8E2ECL1"/>
<dbReference type="Pfam" id="PF23395">
    <property type="entry name" value="SAM_6"/>
    <property type="match status" value="1"/>
</dbReference>
<name>A0A8E2ECL1_9PEZI</name>
<dbReference type="EMBL" id="KV744918">
    <property type="protein sequence ID" value="OCK81517.1"/>
    <property type="molecule type" value="Genomic_DNA"/>
</dbReference>
<gene>
    <name evidence="3" type="ORF">K432DRAFT_295295</name>
</gene>
<organism evidence="3 4">
    <name type="scientific">Lepidopterella palustris CBS 459.81</name>
    <dbReference type="NCBI Taxonomy" id="1314670"/>
    <lineage>
        <taxon>Eukaryota</taxon>
        <taxon>Fungi</taxon>
        <taxon>Dikarya</taxon>
        <taxon>Ascomycota</taxon>
        <taxon>Pezizomycotina</taxon>
        <taxon>Dothideomycetes</taxon>
        <taxon>Pleosporomycetidae</taxon>
        <taxon>Mytilinidiales</taxon>
        <taxon>Argynnaceae</taxon>
        <taxon>Lepidopterella</taxon>
    </lineage>
</organism>
<protein>
    <submittedName>
        <fullName evidence="3">Uncharacterized protein</fullName>
    </submittedName>
</protein>
<dbReference type="InterPro" id="IPR057559">
    <property type="entry name" value="SAM_6"/>
</dbReference>